<sequence length="192" mass="22667">MEEEIVRKLKLALGEPIEKEKDVVYVLAEIRKLLEGNKIKSVYPILNFYCNWALHPEIDKTSSVRSILEKIEQGILSKKYNVWAVWAMIDFEEFHREMGLFLNKFDIVDQFGNRKYWENFRTLLVDILIDCPLKPSYGDIEEFRFIKSSERGEIDFMITFKNNKHIPMRGSFSFLDAEAIIEKHKKSSNPIV</sequence>
<reference evidence="1 2" key="1">
    <citation type="journal article" date="2016" name="Nat. Commun.">
        <title>Thousands of microbial genomes shed light on interconnected biogeochemical processes in an aquifer system.</title>
        <authorList>
            <person name="Anantharaman K."/>
            <person name="Brown C.T."/>
            <person name="Hug L.A."/>
            <person name="Sharon I."/>
            <person name="Castelle C.J."/>
            <person name="Probst A.J."/>
            <person name="Thomas B.C."/>
            <person name="Singh A."/>
            <person name="Wilkins M.J."/>
            <person name="Karaoz U."/>
            <person name="Brodie E.L."/>
            <person name="Williams K.H."/>
            <person name="Hubbard S.S."/>
            <person name="Banfield J.F."/>
        </authorList>
    </citation>
    <scope>NUCLEOTIDE SEQUENCE [LARGE SCALE GENOMIC DNA]</scope>
</reference>
<organism evidence="1 2">
    <name type="scientific">Candidatus Staskawiczbacteria bacterium RIFCSPLOWO2_01_FULL_33_9</name>
    <dbReference type="NCBI Taxonomy" id="1802211"/>
    <lineage>
        <taxon>Bacteria</taxon>
        <taxon>Candidatus Staskawicziibacteriota</taxon>
    </lineage>
</organism>
<dbReference type="EMBL" id="MHOX01000031">
    <property type="protein sequence ID" value="OGZ70255.1"/>
    <property type="molecule type" value="Genomic_DNA"/>
</dbReference>
<dbReference type="Proteomes" id="UP000176308">
    <property type="component" value="Unassembled WGS sequence"/>
</dbReference>
<name>A0A1G2I6A1_9BACT</name>
<protein>
    <submittedName>
        <fullName evidence="1">Uncharacterized protein</fullName>
    </submittedName>
</protein>
<evidence type="ECO:0000313" key="2">
    <source>
        <dbReference type="Proteomes" id="UP000176308"/>
    </source>
</evidence>
<evidence type="ECO:0000313" key="1">
    <source>
        <dbReference type="EMBL" id="OGZ70255.1"/>
    </source>
</evidence>
<dbReference type="AlphaFoldDB" id="A0A1G2I6A1"/>
<gene>
    <name evidence="1" type="ORF">A2904_01150</name>
</gene>
<proteinExistence type="predicted"/>
<comment type="caution">
    <text evidence="1">The sequence shown here is derived from an EMBL/GenBank/DDBJ whole genome shotgun (WGS) entry which is preliminary data.</text>
</comment>
<accession>A0A1G2I6A1</accession>